<dbReference type="Gene3D" id="3.90.79.10">
    <property type="entry name" value="Nucleoside Triphosphate Pyrophosphohydrolase"/>
    <property type="match status" value="1"/>
</dbReference>
<gene>
    <name evidence="2" type="ORF">JRO89_XS05G0014500</name>
</gene>
<reference evidence="2 3" key="1">
    <citation type="submission" date="2021-02" db="EMBL/GenBank/DDBJ databases">
        <title>Plant Genome Project.</title>
        <authorList>
            <person name="Zhang R.-G."/>
        </authorList>
    </citation>
    <scope>NUCLEOTIDE SEQUENCE [LARGE SCALE GENOMIC DNA]</scope>
    <source>
        <tissue evidence="2">Leaves</tissue>
    </source>
</reference>
<comment type="caution">
    <text evidence="2">The sequence shown here is derived from an EMBL/GenBank/DDBJ whole genome shotgun (WGS) entry which is preliminary data.</text>
</comment>
<evidence type="ECO:0000259" key="1">
    <source>
        <dbReference type="PROSITE" id="PS51462"/>
    </source>
</evidence>
<dbReference type="CDD" id="cd04678">
    <property type="entry name" value="NUDIX_MTH2_Nudt15"/>
    <property type="match status" value="1"/>
</dbReference>
<dbReference type="PANTHER" id="PTHR16099">
    <property type="entry name" value="8-OXO-DGTP DIPHOSPHATES NUDT15"/>
    <property type="match status" value="1"/>
</dbReference>
<accession>A0ABQ8HZU4</accession>
<dbReference type="InterPro" id="IPR015797">
    <property type="entry name" value="NUDIX_hydrolase-like_dom_sf"/>
</dbReference>
<dbReference type="InterPro" id="IPR000086">
    <property type="entry name" value="NUDIX_hydrolase_dom"/>
</dbReference>
<feature type="domain" description="Nudix hydrolase" evidence="1">
    <location>
        <begin position="50"/>
        <end position="199"/>
    </location>
</feature>
<dbReference type="Pfam" id="PF00293">
    <property type="entry name" value="NUDIX"/>
    <property type="match status" value="1"/>
</dbReference>
<dbReference type="PANTHER" id="PTHR16099:SF5">
    <property type="entry name" value="NUCLEOTIDE TRIPHOSPHATE DIPHOSPHATASE NUDT15"/>
    <property type="match status" value="1"/>
</dbReference>
<dbReference type="PROSITE" id="PS51462">
    <property type="entry name" value="NUDIX"/>
    <property type="match status" value="1"/>
</dbReference>
<dbReference type="Proteomes" id="UP000827721">
    <property type="component" value="Unassembled WGS sequence"/>
</dbReference>
<keyword evidence="3" id="KW-1185">Reference proteome</keyword>
<sequence>MMAGRGRLVVKESDSLLQKQSGLNIDVPTRGGHDGIKGKFWFLLYGFQRDGKLDVSIAIMDEDGLVTRMEDNLKRIRYGKGAESRRSGVRTAWKDGAVGDAPQLRESFEECGARELKEETGLDIEKIEYLTVTNVVFKESPKPSHYVTIFLRAALADPLQDFQNLEPDKCYGWGWYDWDNLPKPLFWPLEELVLSGFNPFPTN</sequence>
<proteinExistence type="predicted"/>
<evidence type="ECO:0000313" key="2">
    <source>
        <dbReference type="EMBL" id="KAH7569891.1"/>
    </source>
</evidence>
<name>A0ABQ8HZU4_9ROSI</name>
<dbReference type="SUPFAM" id="SSF55811">
    <property type="entry name" value="Nudix"/>
    <property type="match status" value="1"/>
</dbReference>
<organism evidence="2 3">
    <name type="scientific">Xanthoceras sorbifolium</name>
    <dbReference type="NCBI Taxonomy" id="99658"/>
    <lineage>
        <taxon>Eukaryota</taxon>
        <taxon>Viridiplantae</taxon>
        <taxon>Streptophyta</taxon>
        <taxon>Embryophyta</taxon>
        <taxon>Tracheophyta</taxon>
        <taxon>Spermatophyta</taxon>
        <taxon>Magnoliopsida</taxon>
        <taxon>eudicotyledons</taxon>
        <taxon>Gunneridae</taxon>
        <taxon>Pentapetalae</taxon>
        <taxon>rosids</taxon>
        <taxon>malvids</taxon>
        <taxon>Sapindales</taxon>
        <taxon>Sapindaceae</taxon>
        <taxon>Xanthoceroideae</taxon>
        <taxon>Xanthoceras</taxon>
    </lineage>
</organism>
<evidence type="ECO:0000313" key="3">
    <source>
        <dbReference type="Proteomes" id="UP000827721"/>
    </source>
</evidence>
<protein>
    <recommendedName>
        <fullName evidence="1">Nudix hydrolase domain-containing protein</fullName>
    </recommendedName>
</protein>
<dbReference type="EMBL" id="JAFEMO010000005">
    <property type="protein sequence ID" value="KAH7569891.1"/>
    <property type="molecule type" value="Genomic_DNA"/>
</dbReference>